<reference evidence="2" key="1">
    <citation type="journal article" date="2014" name="Nat. Commun.">
        <title>Multiple recent horizontal transfers of a large genomic region in cheese making fungi.</title>
        <authorList>
            <person name="Cheeseman K."/>
            <person name="Ropars J."/>
            <person name="Renault P."/>
            <person name="Dupont J."/>
            <person name="Gouzy J."/>
            <person name="Branca A."/>
            <person name="Abraham A.L."/>
            <person name="Ceppi M."/>
            <person name="Conseiller E."/>
            <person name="Debuchy R."/>
            <person name="Malagnac F."/>
            <person name="Goarin A."/>
            <person name="Silar P."/>
            <person name="Lacoste S."/>
            <person name="Sallet E."/>
            <person name="Bensimon A."/>
            <person name="Giraud T."/>
            <person name="Brygoo Y."/>
        </authorList>
    </citation>
    <scope>NUCLEOTIDE SEQUENCE [LARGE SCALE GENOMIC DNA]</scope>
    <source>
        <strain evidence="2">FM164</strain>
    </source>
</reference>
<dbReference type="OMA" id="HRYIKHR"/>
<keyword evidence="3" id="KW-1185">Reference proteome</keyword>
<dbReference type="EMBL" id="HG792015">
    <property type="protein sequence ID" value="CDM28586.1"/>
    <property type="molecule type" value="Genomic_DNA"/>
</dbReference>
<feature type="region of interest" description="Disordered" evidence="1">
    <location>
        <begin position="58"/>
        <end position="84"/>
    </location>
</feature>
<evidence type="ECO:0000313" key="2">
    <source>
        <dbReference type="EMBL" id="CDM28586.1"/>
    </source>
</evidence>
<name>W6PXR8_PENRF</name>
<evidence type="ECO:0000256" key="1">
    <source>
        <dbReference type="SAM" id="MobiDB-lite"/>
    </source>
</evidence>
<dbReference type="OrthoDB" id="4362480at2759"/>
<dbReference type="Proteomes" id="UP000030686">
    <property type="component" value="Unassembled WGS sequence"/>
</dbReference>
<feature type="compositionally biased region" description="Low complexity" evidence="1">
    <location>
        <begin position="68"/>
        <end position="78"/>
    </location>
</feature>
<gene>
    <name evidence="2" type="ORF">PROQFM164_S01g002397</name>
</gene>
<sequence>MRQAHIISTSGFKEKNQDVWLQSTAMEKGNILSPGSHPSACDILQPLSRTSLLPSSGALAARAREQQSGSAASSMASSPDCEVQKHIESTQQMCDEDAGGVRTWKRLVVEYR</sequence>
<proteinExistence type="predicted"/>
<organism evidence="2 3">
    <name type="scientific">Penicillium roqueforti (strain FM164)</name>
    <dbReference type="NCBI Taxonomy" id="1365484"/>
    <lineage>
        <taxon>Eukaryota</taxon>
        <taxon>Fungi</taxon>
        <taxon>Dikarya</taxon>
        <taxon>Ascomycota</taxon>
        <taxon>Pezizomycotina</taxon>
        <taxon>Eurotiomycetes</taxon>
        <taxon>Eurotiomycetidae</taxon>
        <taxon>Eurotiales</taxon>
        <taxon>Aspergillaceae</taxon>
        <taxon>Penicillium</taxon>
    </lineage>
</organism>
<accession>W6PXR8</accession>
<dbReference type="AlphaFoldDB" id="W6PXR8"/>
<protein>
    <submittedName>
        <fullName evidence="2">Genomic scaffold, ProqFM164S01</fullName>
    </submittedName>
</protein>
<evidence type="ECO:0000313" key="3">
    <source>
        <dbReference type="Proteomes" id="UP000030686"/>
    </source>
</evidence>